<organism evidence="5 6">
    <name type="scientific">Penaeus vannamei</name>
    <name type="common">Whiteleg shrimp</name>
    <name type="synonym">Litopenaeus vannamei</name>
    <dbReference type="NCBI Taxonomy" id="6689"/>
    <lineage>
        <taxon>Eukaryota</taxon>
        <taxon>Metazoa</taxon>
        <taxon>Ecdysozoa</taxon>
        <taxon>Arthropoda</taxon>
        <taxon>Crustacea</taxon>
        <taxon>Multicrustacea</taxon>
        <taxon>Malacostraca</taxon>
        <taxon>Eumalacostraca</taxon>
        <taxon>Eucarida</taxon>
        <taxon>Decapoda</taxon>
        <taxon>Dendrobranchiata</taxon>
        <taxon>Penaeoidea</taxon>
        <taxon>Penaeidae</taxon>
        <taxon>Penaeus</taxon>
    </lineage>
</organism>
<gene>
    <name evidence="5" type="ORF">C7M84_004361</name>
</gene>
<dbReference type="OrthoDB" id="205623at2759"/>
<dbReference type="EMBL" id="QCYY01001577">
    <property type="protein sequence ID" value="ROT77013.1"/>
    <property type="molecule type" value="Genomic_DNA"/>
</dbReference>
<proteinExistence type="inferred from homology"/>
<dbReference type="PANTHER" id="PTHR11783">
    <property type="entry name" value="SULFOTRANSFERASE SULT"/>
    <property type="match status" value="1"/>
</dbReference>
<dbReference type="SUPFAM" id="SSF52540">
    <property type="entry name" value="P-loop containing nucleoside triphosphate hydrolases"/>
    <property type="match status" value="1"/>
</dbReference>
<dbReference type="InterPro" id="IPR027417">
    <property type="entry name" value="P-loop_NTPase"/>
</dbReference>
<keyword evidence="2 5" id="KW-0808">Transferase</keyword>
<name>A0A3R7N4G4_PENVA</name>
<dbReference type="GO" id="GO:0008146">
    <property type="term" value="F:sulfotransferase activity"/>
    <property type="evidence" value="ECO:0007669"/>
    <property type="project" value="InterPro"/>
</dbReference>
<evidence type="ECO:0000313" key="6">
    <source>
        <dbReference type="Proteomes" id="UP000283509"/>
    </source>
</evidence>
<comment type="similarity">
    <text evidence="1">Belongs to the sulfotransferase 1 family.</text>
</comment>
<accession>A0A3R7N4G4</accession>
<keyword evidence="6" id="KW-1185">Reference proteome</keyword>
<feature type="compositionally biased region" description="Basic and acidic residues" evidence="3">
    <location>
        <begin position="297"/>
        <end position="311"/>
    </location>
</feature>
<evidence type="ECO:0000256" key="2">
    <source>
        <dbReference type="ARBA" id="ARBA00022679"/>
    </source>
</evidence>
<comment type="caution">
    <text evidence="5">The sequence shown here is derived from an EMBL/GenBank/DDBJ whole genome shotgun (WGS) entry which is preliminary data.</text>
</comment>
<dbReference type="Gene3D" id="3.40.50.300">
    <property type="entry name" value="P-loop containing nucleotide triphosphate hydrolases"/>
    <property type="match status" value="1"/>
</dbReference>
<feature type="domain" description="Sulfotransferase" evidence="4">
    <location>
        <begin position="63"/>
        <end position="346"/>
    </location>
</feature>
<reference evidence="5 6" key="2">
    <citation type="submission" date="2019-01" db="EMBL/GenBank/DDBJ databases">
        <title>The decoding of complex shrimp genome reveals the adaptation for benthos swimmer, frequently molting mechanism and breeding impact on genome.</title>
        <authorList>
            <person name="Sun Y."/>
            <person name="Gao Y."/>
            <person name="Yu Y."/>
        </authorList>
    </citation>
    <scope>NUCLEOTIDE SEQUENCE [LARGE SCALE GENOMIC DNA]</scope>
    <source>
        <tissue evidence="5">Muscle</tissue>
    </source>
</reference>
<dbReference type="AlphaFoldDB" id="A0A3R7N4G4"/>
<evidence type="ECO:0000256" key="3">
    <source>
        <dbReference type="SAM" id="MobiDB-lite"/>
    </source>
</evidence>
<dbReference type="Pfam" id="PF00685">
    <property type="entry name" value="Sulfotransfer_1"/>
    <property type="match status" value="1"/>
</dbReference>
<evidence type="ECO:0000256" key="1">
    <source>
        <dbReference type="ARBA" id="ARBA00005771"/>
    </source>
</evidence>
<evidence type="ECO:0000313" key="5">
    <source>
        <dbReference type="EMBL" id="ROT77013.1"/>
    </source>
</evidence>
<evidence type="ECO:0000259" key="4">
    <source>
        <dbReference type="Pfam" id="PF00685"/>
    </source>
</evidence>
<protein>
    <submittedName>
        <fullName evidence="5">Estrogen sulfotransferase</fullName>
    </submittedName>
</protein>
<reference evidence="5 6" key="1">
    <citation type="submission" date="2018-04" db="EMBL/GenBank/DDBJ databases">
        <authorList>
            <person name="Zhang X."/>
            <person name="Yuan J."/>
            <person name="Li F."/>
            <person name="Xiang J."/>
        </authorList>
    </citation>
    <scope>NUCLEOTIDE SEQUENCE [LARGE SCALE GENOMIC DNA]</scope>
    <source>
        <tissue evidence="5">Muscle</tissue>
    </source>
</reference>
<feature type="region of interest" description="Disordered" evidence="3">
    <location>
        <begin position="290"/>
        <end position="311"/>
    </location>
</feature>
<sequence length="352" mass="40964">MAGTTTESGHELVEVPKPELEGLERHFTPWADGLLRLRPGHWLFPGAFAETADKIYNFRWKEEDVVVAGFLKTGTTWLQEILWTMRNNPNLDHPLANTPILDRVPIIDTDMYINPKAFRSVTSNHPLKPMLDDFKRKCPDGEATRGIYIQMAGVLPEPRALKTHYPFSVLHPDLLEHTKCVYIARNPRDVVVSLHHMSRLFKYNNYSGTLEQFVDYFIDGDVVQGPYWLHVKEAWEKRNHPNLHFLFYEDLRSDVMKELRRLNEFLGTNLTSEQLANVERYTSFGEMQSRNNFTNTKRPDNPGVKKEVENREGGFFRKGVTGSWSSTLTPDMVEKIDKWTKKHLSEIPFRYN</sequence>
<dbReference type="Proteomes" id="UP000283509">
    <property type="component" value="Unassembled WGS sequence"/>
</dbReference>
<dbReference type="InterPro" id="IPR000863">
    <property type="entry name" value="Sulfotransferase_dom"/>
</dbReference>